<protein>
    <submittedName>
        <fullName evidence="3">Trimethoprim resistance protein</fullName>
    </submittedName>
</protein>
<evidence type="ECO:0000256" key="2">
    <source>
        <dbReference type="ARBA" id="ARBA00023002"/>
    </source>
</evidence>
<dbReference type="PRINTS" id="PR00081">
    <property type="entry name" value="GDHRDH"/>
</dbReference>
<evidence type="ECO:0000256" key="1">
    <source>
        <dbReference type="ARBA" id="ARBA00006484"/>
    </source>
</evidence>
<dbReference type="EMBL" id="MW601944">
    <property type="protein sequence ID" value="QST87843.1"/>
    <property type="molecule type" value="Genomic_DNA"/>
</dbReference>
<dbReference type="GO" id="GO:0016491">
    <property type="term" value="F:oxidoreductase activity"/>
    <property type="evidence" value="ECO:0007669"/>
    <property type="project" value="UniProtKB-KW"/>
</dbReference>
<organism evidence="3">
    <name type="scientific">uncultured organism</name>
    <dbReference type="NCBI Taxonomy" id="155900"/>
    <lineage>
        <taxon>unclassified sequences</taxon>
        <taxon>environmental samples</taxon>
    </lineage>
</organism>
<reference evidence="3" key="1">
    <citation type="journal article" name="Antibiotics">
        <title>Novel Soil-Derived Beta-Lactam, Chloramphenicol, Fosfomycin and Trimethoprim Resistance Genes Revealed by Functional Metagenomics.</title>
        <authorList>
            <person name="Willms I.M."/>
            <person name="Grote M."/>
            <person name="Kocatuerk M."/>
            <person name="Singhoff L."/>
            <person name="Kraft A.A."/>
            <person name="Bolz S.H."/>
            <person name="Nacke H."/>
        </authorList>
    </citation>
    <scope>NUCLEOTIDE SEQUENCE</scope>
</reference>
<dbReference type="PRINTS" id="PR00080">
    <property type="entry name" value="SDRFAMILY"/>
</dbReference>
<dbReference type="PANTHER" id="PTHR43639">
    <property type="entry name" value="OXIDOREDUCTASE, SHORT-CHAIN DEHYDROGENASE/REDUCTASE FAMILY (AFU_ORTHOLOGUE AFUA_5G02870)"/>
    <property type="match status" value="1"/>
</dbReference>
<dbReference type="FunFam" id="3.40.50.720:FF:000084">
    <property type="entry name" value="Short-chain dehydrogenase reductase"/>
    <property type="match status" value="1"/>
</dbReference>
<accession>A0A8A1V9S6</accession>
<proteinExistence type="inferred from homology"/>
<name>A0A8A1V9S6_9ZZZZ</name>
<comment type="similarity">
    <text evidence="1">Belongs to the short-chain dehydrogenases/reductases (SDR) family.</text>
</comment>
<evidence type="ECO:0000313" key="3">
    <source>
        <dbReference type="EMBL" id="QST87843.1"/>
    </source>
</evidence>
<dbReference type="SUPFAM" id="SSF51735">
    <property type="entry name" value="NAD(P)-binding Rossmann-fold domains"/>
    <property type="match status" value="1"/>
</dbReference>
<dbReference type="PANTHER" id="PTHR43639:SF1">
    <property type="entry name" value="SHORT-CHAIN DEHYDROGENASE_REDUCTASE FAMILY PROTEIN"/>
    <property type="match status" value="1"/>
</dbReference>
<dbReference type="InterPro" id="IPR036291">
    <property type="entry name" value="NAD(P)-bd_dom_sf"/>
</dbReference>
<dbReference type="Pfam" id="PF13561">
    <property type="entry name" value="adh_short_C2"/>
    <property type="match status" value="1"/>
</dbReference>
<sequence length="263" mass="27933">MPVLRECVTVSDSNMMKNGAKPEGTLQGRVALVTGAAKRIGRAVALRLAEEGADVVIHYRGSKEEAAGAAAEIEKMGRRAVAIQADLGDVAQIKRLISETGKNFGRLDILVNSAANFLPASIVSTTEQVWDSSLGTNLKAPFFCAQAAAPLLKRSRGVIINFSDVGGLLAWPGYIPHCVSKAGVIMLTRCLAKELAPEVRVNAIAPGTITMPGDPPEWEEDFIKRAPLRRSGKPSDVAETVVFLATSEFITGQVIVVDGGRTL</sequence>
<keyword evidence="2" id="KW-0560">Oxidoreductase</keyword>
<dbReference type="InterPro" id="IPR002347">
    <property type="entry name" value="SDR_fam"/>
</dbReference>
<dbReference type="Gene3D" id="3.40.50.720">
    <property type="entry name" value="NAD(P)-binding Rossmann-like Domain"/>
    <property type="match status" value="1"/>
</dbReference>
<dbReference type="AlphaFoldDB" id="A0A8A1V9S6"/>